<reference evidence="1 2" key="1">
    <citation type="submission" date="2017-06" db="EMBL/GenBank/DDBJ databases">
        <authorList>
            <consortium name="Pathogen Informatics"/>
        </authorList>
    </citation>
    <scope>NUCLEOTIDE SEQUENCE [LARGE SCALE GENOMIC DNA]</scope>
    <source>
        <strain evidence="1 2">NCTC12149</strain>
    </source>
</reference>
<organism evidence="1 2">
    <name type="scientific">Sphingobacterium mizutaii</name>
    <dbReference type="NCBI Taxonomy" id="1010"/>
    <lineage>
        <taxon>Bacteria</taxon>
        <taxon>Pseudomonadati</taxon>
        <taxon>Bacteroidota</taxon>
        <taxon>Sphingobacteriia</taxon>
        <taxon>Sphingobacteriales</taxon>
        <taxon>Sphingobacteriaceae</taxon>
        <taxon>Sphingobacterium</taxon>
    </lineage>
</organism>
<proteinExistence type="predicted"/>
<dbReference type="Proteomes" id="UP000215355">
    <property type="component" value="Chromosome 1"/>
</dbReference>
<dbReference type="KEGG" id="smiz:4412673_01494"/>
<sequence length="67" mass="6898">MSCYYGKGATQFIDGACAGLGGAGLLASALRIASNVHPVAKGVYWGAVAGCAGWAIYRLSQSVNWLF</sequence>
<evidence type="ECO:0000313" key="1">
    <source>
        <dbReference type="EMBL" id="SNV48149.1"/>
    </source>
</evidence>
<evidence type="ECO:0000313" key="2">
    <source>
        <dbReference type="Proteomes" id="UP000215355"/>
    </source>
</evidence>
<dbReference type="AlphaFoldDB" id="A0AAJ4XAK5"/>
<gene>
    <name evidence="1" type="ORF">SAMEA4412673_01494</name>
</gene>
<dbReference type="EMBL" id="LT906468">
    <property type="protein sequence ID" value="SNV48149.1"/>
    <property type="molecule type" value="Genomic_DNA"/>
</dbReference>
<protein>
    <submittedName>
        <fullName evidence="1">Uncharacterized protein</fullName>
    </submittedName>
</protein>
<dbReference type="RefSeq" id="WP_093095400.1">
    <property type="nucleotide sequence ID" value="NZ_FNGK01000001.1"/>
</dbReference>
<name>A0AAJ4XAK5_9SPHI</name>
<accession>A0AAJ4XAK5</accession>